<name>A0A4S4KSU5_9APHY</name>
<evidence type="ECO:0000256" key="1">
    <source>
        <dbReference type="SAM" id="Phobius"/>
    </source>
</evidence>
<dbReference type="EMBL" id="SGPJ01000025">
    <property type="protein sequence ID" value="THH01391.1"/>
    <property type="molecule type" value="Genomic_DNA"/>
</dbReference>
<keyword evidence="1" id="KW-1133">Transmembrane helix</keyword>
<keyword evidence="1" id="KW-0472">Membrane</keyword>
<reference evidence="2 3" key="1">
    <citation type="submission" date="2019-02" db="EMBL/GenBank/DDBJ databases">
        <title>Genome sequencing of the rare red list fungi Phlebia centrifuga.</title>
        <authorList>
            <person name="Buettner E."/>
            <person name="Kellner H."/>
        </authorList>
    </citation>
    <scope>NUCLEOTIDE SEQUENCE [LARGE SCALE GENOMIC DNA]</scope>
    <source>
        <strain evidence="2 3">DSM 108282</strain>
    </source>
</reference>
<proteinExistence type="predicted"/>
<evidence type="ECO:0000313" key="2">
    <source>
        <dbReference type="EMBL" id="THH01391.1"/>
    </source>
</evidence>
<comment type="caution">
    <text evidence="2">The sequence shown here is derived from an EMBL/GenBank/DDBJ whole genome shotgun (WGS) entry which is preliminary data.</text>
</comment>
<dbReference type="AlphaFoldDB" id="A0A4S4KSU5"/>
<organism evidence="2 3">
    <name type="scientific">Hermanssonia centrifuga</name>
    <dbReference type="NCBI Taxonomy" id="98765"/>
    <lineage>
        <taxon>Eukaryota</taxon>
        <taxon>Fungi</taxon>
        <taxon>Dikarya</taxon>
        <taxon>Basidiomycota</taxon>
        <taxon>Agaricomycotina</taxon>
        <taxon>Agaricomycetes</taxon>
        <taxon>Polyporales</taxon>
        <taxon>Meruliaceae</taxon>
        <taxon>Hermanssonia</taxon>
    </lineage>
</organism>
<accession>A0A4S4KSU5</accession>
<gene>
    <name evidence="2" type="ORF">EW026_g1295</name>
</gene>
<feature type="transmembrane region" description="Helical" evidence="1">
    <location>
        <begin position="24"/>
        <end position="44"/>
    </location>
</feature>
<evidence type="ECO:0000313" key="3">
    <source>
        <dbReference type="Proteomes" id="UP000309038"/>
    </source>
</evidence>
<dbReference type="PANTHER" id="PTHR40465:SF1">
    <property type="entry name" value="DUF6534 DOMAIN-CONTAINING PROTEIN"/>
    <property type="match status" value="1"/>
</dbReference>
<protein>
    <submittedName>
        <fullName evidence="2">Uncharacterized protein</fullName>
    </submittedName>
</protein>
<dbReference type="PANTHER" id="PTHR40465">
    <property type="entry name" value="CHROMOSOME 1, WHOLE GENOME SHOTGUN SEQUENCE"/>
    <property type="match status" value="1"/>
</dbReference>
<keyword evidence="1" id="KW-0812">Transmembrane</keyword>
<dbReference type="Proteomes" id="UP000309038">
    <property type="component" value="Unassembled WGS sequence"/>
</dbReference>
<sequence length="85" mass="9779">MRSLSGVVTMQVYLYYSIYPKDGWYFKSVVTVIWFVDLLHTLMASAANWSYLIVNFGFVDINDHITWSIAVTVALTALMTFLVQM</sequence>
<keyword evidence="3" id="KW-1185">Reference proteome</keyword>
<feature type="transmembrane region" description="Helical" evidence="1">
    <location>
        <begin position="64"/>
        <end position="83"/>
    </location>
</feature>